<evidence type="ECO:0000256" key="10">
    <source>
        <dbReference type="ARBA" id="ARBA00023136"/>
    </source>
</evidence>
<keyword evidence="3 11" id="KW-0813">Transport</keyword>
<comment type="function">
    <text evidence="11">Component of the ubiquinol-cytochrome c oxidoreductase, a multisubunit transmembrane complex that is part of the mitochondrial electron transport chain which drives oxidative phosphorylation. The complex plays an important role in the uptake of multiple carbon sources present in different host niches.</text>
</comment>
<evidence type="ECO:0000256" key="9">
    <source>
        <dbReference type="ARBA" id="ARBA00023128"/>
    </source>
</evidence>
<evidence type="ECO:0000256" key="11">
    <source>
        <dbReference type="RuleBase" id="RU368056"/>
    </source>
</evidence>
<evidence type="ECO:0000256" key="4">
    <source>
        <dbReference type="ARBA" id="ARBA00022660"/>
    </source>
</evidence>
<keyword evidence="13" id="KW-1185">Reference proteome</keyword>
<dbReference type="InterPro" id="IPR008027">
    <property type="entry name" value="QCR9"/>
</dbReference>
<keyword evidence="8" id="KW-1133">Transmembrane helix</keyword>
<evidence type="ECO:0000256" key="7">
    <source>
        <dbReference type="ARBA" id="ARBA00022982"/>
    </source>
</evidence>
<dbReference type="GO" id="GO:0006122">
    <property type="term" value="P:mitochondrial electron transport, ubiquinol to cytochrome c"/>
    <property type="evidence" value="ECO:0007669"/>
    <property type="project" value="UniProtKB-UniRule"/>
</dbReference>
<accession>A0A8S3YC62</accession>
<protein>
    <recommendedName>
        <fullName evidence="11">Complex III subunit 9</fullName>
    </recommendedName>
</protein>
<evidence type="ECO:0000256" key="2">
    <source>
        <dbReference type="ARBA" id="ARBA00007856"/>
    </source>
</evidence>
<dbReference type="EMBL" id="CAJHNH020000048">
    <property type="protein sequence ID" value="CAG5114879.1"/>
    <property type="molecule type" value="Genomic_DNA"/>
</dbReference>
<evidence type="ECO:0000256" key="6">
    <source>
        <dbReference type="ARBA" id="ARBA00022792"/>
    </source>
</evidence>
<keyword evidence="6 11" id="KW-0999">Mitochondrion inner membrane</keyword>
<evidence type="ECO:0000256" key="3">
    <source>
        <dbReference type="ARBA" id="ARBA00022448"/>
    </source>
</evidence>
<dbReference type="Pfam" id="PF05365">
    <property type="entry name" value="UCR_UQCRX_QCR9"/>
    <property type="match status" value="1"/>
</dbReference>
<comment type="subunit">
    <text evidence="11">Component of the ubiquinol-cytochrome c oxidoreductase (cytochrome b-c1 complex, complex III, CIII), a multisubunit enzyme composed of 3 respiratory subunits cytochrome b, cytochrome c1 and Rieske protein, 2 core protein subunits, and additional low-molecular weight protein subunits.</text>
</comment>
<dbReference type="GO" id="GO:0005743">
    <property type="term" value="C:mitochondrial inner membrane"/>
    <property type="evidence" value="ECO:0007669"/>
    <property type="project" value="UniProtKB-SubCell"/>
</dbReference>
<comment type="caution">
    <text evidence="12">The sequence shown here is derived from an EMBL/GenBank/DDBJ whole genome shotgun (WGS) entry which is preliminary data.</text>
</comment>
<organism evidence="12 13">
    <name type="scientific">Candidula unifasciata</name>
    <dbReference type="NCBI Taxonomy" id="100452"/>
    <lineage>
        <taxon>Eukaryota</taxon>
        <taxon>Metazoa</taxon>
        <taxon>Spiralia</taxon>
        <taxon>Lophotrochozoa</taxon>
        <taxon>Mollusca</taxon>
        <taxon>Gastropoda</taxon>
        <taxon>Heterobranchia</taxon>
        <taxon>Euthyneura</taxon>
        <taxon>Panpulmonata</taxon>
        <taxon>Eupulmonata</taxon>
        <taxon>Stylommatophora</taxon>
        <taxon>Helicina</taxon>
        <taxon>Helicoidea</taxon>
        <taxon>Geomitridae</taxon>
        <taxon>Candidula</taxon>
    </lineage>
</organism>
<evidence type="ECO:0000313" key="12">
    <source>
        <dbReference type="EMBL" id="CAG5114879.1"/>
    </source>
</evidence>
<keyword evidence="5" id="KW-0812">Transmembrane</keyword>
<dbReference type="AlphaFoldDB" id="A0A8S3YC62"/>
<keyword evidence="7 11" id="KW-0249">Electron transport</keyword>
<keyword evidence="4 11" id="KW-0679">Respiratory chain</keyword>
<gene>
    <name evidence="12" type="ORF">CUNI_LOCUS437</name>
</gene>
<dbReference type="GO" id="GO:0045275">
    <property type="term" value="C:respiratory chain complex III"/>
    <property type="evidence" value="ECO:0007669"/>
    <property type="project" value="UniProtKB-UniRule"/>
</dbReference>
<dbReference type="Gene3D" id="1.20.5.260">
    <property type="entry name" value="Cytochrome b-c1 complex subunit 9"/>
    <property type="match status" value="1"/>
</dbReference>
<proteinExistence type="inferred from homology"/>
<evidence type="ECO:0000313" key="13">
    <source>
        <dbReference type="Proteomes" id="UP000678393"/>
    </source>
</evidence>
<comment type="subcellular location">
    <subcellularLocation>
        <location evidence="1 11">Mitochondrion inner membrane</location>
        <topology evidence="1 11">Single-pass membrane protein</topology>
    </subcellularLocation>
</comment>
<dbReference type="OrthoDB" id="6133085at2759"/>
<dbReference type="SUPFAM" id="SSF81514">
    <property type="entry name" value="Subunit X (non-heme 7 kDa protein) of cytochrome bc1 complex (Ubiquinol-cytochrome c reductase)"/>
    <property type="match status" value="1"/>
</dbReference>
<dbReference type="InterPro" id="IPR036656">
    <property type="entry name" value="QCR9_sf"/>
</dbReference>
<name>A0A8S3YC62_9EUPU</name>
<evidence type="ECO:0000256" key="1">
    <source>
        <dbReference type="ARBA" id="ARBA00004434"/>
    </source>
</evidence>
<evidence type="ECO:0000256" key="5">
    <source>
        <dbReference type="ARBA" id="ARBA00022692"/>
    </source>
</evidence>
<keyword evidence="10" id="KW-0472">Membrane</keyword>
<feature type="non-terminal residue" evidence="12">
    <location>
        <position position="51"/>
    </location>
</feature>
<dbReference type="Proteomes" id="UP000678393">
    <property type="component" value="Unassembled WGS sequence"/>
</dbReference>
<evidence type="ECO:0000256" key="8">
    <source>
        <dbReference type="ARBA" id="ARBA00022989"/>
    </source>
</evidence>
<reference evidence="12" key="1">
    <citation type="submission" date="2021-04" db="EMBL/GenBank/DDBJ databases">
        <authorList>
            <consortium name="Molecular Ecology Group"/>
        </authorList>
    </citation>
    <scope>NUCLEOTIDE SEQUENCE</scope>
</reference>
<keyword evidence="9 11" id="KW-0496">Mitochondrion</keyword>
<sequence>MPSLANLVRQVHYTIFRRTSTFVLTAIVLAYPFERAFNVATEQYFRQVNKG</sequence>
<comment type="similarity">
    <text evidence="2 11">Belongs to the UQCR10/QCR9 family.</text>
</comment>